<evidence type="ECO:0000313" key="2">
    <source>
        <dbReference type="Proteomes" id="UP000440004"/>
    </source>
</evidence>
<keyword evidence="2" id="KW-1185">Reference proteome</keyword>
<name>A0A6A7K8I5_9FIRM</name>
<dbReference type="EMBL" id="WHNX01000008">
    <property type="protein sequence ID" value="MPW25507.1"/>
    <property type="molecule type" value="Genomic_DNA"/>
</dbReference>
<evidence type="ECO:0000313" key="1">
    <source>
        <dbReference type="EMBL" id="MPW25507.1"/>
    </source>
</evidence>
<protein>
    <submittedName>
        <fullName evidence="1">Uncharacterized protein</fullName>
    </submittedName>
</protein>
<gene>
    <name evidence="1" type="ORF">GC105_06870</name>
</gene>
<organism evidence="1 2">
    <name type="scientific">Alkalibaculum sporogenes</name>
    <dbReference type="NCBI Taxonomy" id="2655001"/>
    <lineage>
        <taxon>Bacteria</taxon>
        <taxon>Bacillati</taxon>
        <taxon>Bacillota</taxon>
        <taxon>Clostridia</taxon>
        <taxon>Eubacteriales</taxon>
        <taxon>Eubacteriaceae</taxon>
        <taxon>Alkalibaculum</taxon>
    </lineage>
</organism>
<reference evidence="1 2" key="1">
    <citation type="submission" date="2019-10" db="EMBL/GenBank/DDBJ databases">
        <title>Alkalibaculum tamaniensis sp.nov., a new alkaliphilic acetogen, isolated on methoxylated aromatics from a mud volcano.</title>
        <authorList>
            <person name="Khomyakova M.A."/>
            <person name="Merkel A.Y."/>
            <person name="Bonch-Osmolovskaya E.A."/>
            <person name="Slobodkin A.I."/>
        </authorList>
    </citation>
    <scope>NUCLEOTIDE SEQUENCE [LARGE SCALE GENOMIC DNA]</scope>
    <source>
        <strain evidence="1 2">M08DMB</strain>
    </source>
</reference>
<sequence>MKLPLTCFKCMDDKEQFMLDLLERKLYSVTINDSGIYKMTCDRGHTSYTMLQNEKFEILFDMGIYAFQDGYYRESISSFVASLERFYEYSIRLFCTINKIDDDVVSSTWKNVSAQSERQFGAYCFLYLLIMGEPPKVIANKYTTFRNKVIHKGYIPNENETVEYAKVIYDFIMNEIIKYQSKYGVYREEMTFKRLLRLHNEAQEGMFVNVATSCLSTSLSLTPPINQFPPFDEVIKNHRNEFK</sequence>
<dbReference type="AlphaFoldDB" id="A0A6A7K8I5"/>
<dbReference type="Proteomes" id="UP000440004">
    <property type="component" value="Unassembled WGS sequence"/>
</dbReference>
<comment type="caution">
    <text evidence="1">The sequence shown here is derived from an EMBL/GenBank/DDBJ whole genome shotgun (WGS) entry which is preliminary data.</text>
</comment>
<dbReference type="RefSeq" id="WP_152803042.1">
    <property type="nucleotide sequence ID" value="NZ_WHNX01000008.1"/>
</dbReference>
<proteinExistence type="predicted"/>
<accession>A0A6A7K8I5</accession>